<dbReference type="Pfam" id="PF01345">
    <property type="entry name" value="DUF11"/>
    <property type="match status" value="4"/>
</dbReference>
<dbReference type="InterPro" id="IPR047589">
    <property type="entry name" value="DUF11_rpt"/>
</dbReference>
<dbReference type="InterPro" id="IPR051172">
    <property type="entry name" value="Chlamydia_OmcB"/>
</dbReference>
<feature type="domain" description="DUF11" evidence="1">
    <location>
        <begin position="458"/>
        <end position="576"/>
    </location>
</feature>
<dbReference type="KEGG" id="svo:SVI_1726"/>
<evidence type="ECO:0000313" key="2">
    <source>
        <dbReference type="EMBL" id="BAJ01697.1"/>
    </source>
</evidence>
<name>D4ZJ48_SHEVD</name>
<dbReference type="eggNOG" id="COG1361">
    <property type="taxonomic scope" value="Bacteria"/>
</dbReference>
<dbReference type="NCBIfam" id="TIGR01451">
    <property type="entry name" value="B_ant_repeat"/>
    <property type="match status" value="9"/>
</dbReference>
<accession>D4ZJ48</accession>
<dbReference type="Proteomes" id="UP000002350">
    <property type="component" value="Chromosome"/>
</dbReference>
<organism evidence="2 3">
    <name type="scientific">Shewanella violacea (strain JCM 10179 / CIP 106290 / LMG 19151 / DSS12)</name>
    <dbReference type="NCBI Taxonomy" id="637905"/>
    <lineage>
        <taxon>Bacteria</taxon>
        <taxon>Pseudomonadati</taxon>
        <taxon>Pseudomonadota</taxon>
        <taxon>Gammaproteobacteria</taxon>
        <taxon>Alteromonadales</taxon>
        <taxon>Shewanellaceae</taxon>
        <taxon>Shewanella</taxon>
    </lineage>
</organism>
<keyword evidence="3" id="KW-1185">Reference proteome</keyword>
<protein>
    <recommendedName>
        <fullName evidence="1">DUF11 domain-containing protein</fullName>
    </recommendedName>
</protein>
<evidence type="ECO:0000313" key="3">
    <source>
        <dbReference type="Proteomes" id="UP000002350"/>
    </source>
</evidence>
<dbReference type="PANTHER" id="PTHR34819:SF3">
    <property type="entry name" value="CELL SURFACE PROTEIN"/>
    <property type="match status" value="1"/>
</dbReference>
<dbReference type="EMBL" id="AP011177">
    <property type="protein sequence ID" value="BAJ01697.1"/>
    <property type="molecule type" value="Genomic_DNA"/>
</dbReference>
<sequence length="3652" mass="393062">MAISDITNTASVNSDSTVEKTASATVTALATIKDFTAHKSPNGTEYMPGDWVSYTIEVSNTNATQFADNISLTDKIATCNTTELVDGSTGSPFEKWKLSVKSVDVEGSDPGSFAFGVEKTGDIDLVLDLAPKGKVVYQLDVLVNPDAIGTIIDNPSCDDTVPEDGSGINMPDGKVEVKKLVDQREFAPGDDLTYTITIKNSGKGYLHNVPVVDAISAITADGVTGSAFTSWTITTSVTDSSGAPSSHSNPDLDGSIAADNDLDTHANVFPGDTITYTIVATTKNTITSIVRNKVMVDGSAYSDVGAEPYKYDLSVEKTVDKIRYTQGDDTLRYTIVISNADIAGYAKDIPVFDDIAGIQAELLHQKGEMAPAFESWTITAALDGRPNQDSGLPGNVSSNVNLDTKFSLAAGGTLTYTIEAKIPERTQDHIVWGHIVNNVVVDKTETASAESYYRLPNLVVDKQVSETNYTPGDTVSYTITVKNIGAGYANNTDVKDDIAALGLFNHWTVKDESFGIGSRIVGGKVADDKNIDTKVDIAPGGRIVFVITGVVVNNIHGQVTNTVKVHEPLDNRDSESSADIFPITDPELPSVDIHKESSPLHYRPGGVQTYTITVRNDSDVLVENLRVFDGMSAIESTLANDKDNHFADIVGSPFESWTIESTSKTLAKNSTSADLDEVITLAPNSSKVYTIKAIIKDNVVDETVTNRVCLFRENGDDAGCAEAENHREMSGGEVVREVFPAKYKPGDTITYKITASSKLGYYNNIHILDELENLSVDLIDKDGKHTQGHPFNDKFNVDVTKTTLNGDGTTDGTLDGQVENNKNLDTTIDVGPGDKVVYTITGVVRDDAAGDIINGELVVKPFKPNWDYSKESDNKNYQPGQTLTYRLSIKNTGKGHAVGIKVQDLLSEVMVDDIKGRSVKAYESWSFTKVKQKPIATNSATGAKPEFELYYNAGSYSDNNDLDTEINLPIGGEIVYTVVAKVIDRAEGEITNVLKVNNDTTSVSHSQSTENYKLTKQVIGYFDASHNKLSGEGYTPGGYVAYKIRVENSGKGSIQQLKVVDDLEGVTAAWFDGNTGPVFESWTIKAKTDGGMVSNYGVFTANNNIDTLVDIGTGGYVEYYISAKINQEVVGDFHNSVTAGRTTKNSEISVMQQAQFSLSKIAYSDALFTSRKSDYAPEDKVFYQIKLENKGWGTVYAVHIRDMLKNIKSEIAEDTLPAGSWVTAEPFTEWKVTAHYTPGRVTNIGGFSDGDNINIDTDFDLAPNEAIEFSVEAKLDYVVLGEVRNHVEAASEKKNATLKAQVKDISHSKVITSIGGKPYQANSHYRPGDEVVYTIKITNNHNAWANNVAIKDKIGDIKTLLAGGSRGQAFSSWRVEYEVASGSDSRTDTQVPVNSADSDIDFITDIGPLDEITIRITAVIKDTATGDVDSNHLLVDGNTDATQVIPPFAPKLTYGKEVIKTSADGNDKTEYAPKGEVKYRVWVSNSGEGFAHDLLITDPIDKIVSADGQKAFTAWSVEQDPKFAPVLSVVTGDISGNVPLNAHGDIAPGETLSFFVTGKVAGDVTGLVRNTLFVNDADVAHVDLNSGVMSITSSKHTDTPNYTPGSEVRFQIEITNTSDSIAIVPVEDDLNAIMVMTADGTMQPALTDIVISARVVGDKVNSQIPASLGTPGKLNTEIRIAARDSSATPVNTSIIFDISAKVNDSAVGEFTNTASIDDKDFGLIEGNIKPLPAKISLDEHAIKVPAVYAPGESIGFEVVIKNIGSGYALNTELANLLDKTTAFAAGSTDKVRVFDKWDKVTVTSSSSLTTIIAGKELNNSEGYFNEFNIHPGDSVTLQLFGTVKPEILGDIDNMTQVTQGNNILMDDAIYTPVEGELLILKTADSPTYLPGNRVGYNIKLENRGDGWLNDVKISDLLSDIETELAGGITDKAFVPSSMVLDSVVSTPLVPGDLGDIKVVDNQLIGTADIAPHQVINIRFSAEVKDTALGEIVNIAKANELSSEIAINPPVATVKLSKTVGKPTYMPGELITYTVTVANTSQTWANDVELVDDLAGIMTEQAGGAMVNAFVPGTLTATNTSTVELVKMQVKDNRLSATMDIAPMSEVSFTLEAKLQDTILGEVTNIANLGDQDASAVITPQDTPKVQITKLANNPIYLPGGLVTYTVTVKNNADTWANDVQVSDDLGKITTEHASGVTFDAFVKDSLSVTSDSKPNLIEMTILDNKLTAQVDIAPKSEVNFTIRAKLNNTVLGEIVNTAIADGNEAEAKINPAPSEVEIKKTVSHVRYIPGGMVTYQVTVSNTTEAWANDVSIVDDMSAITTQLAGGIPGSSGLAFVANSMVANHDTRPELVTMSVANNKLQASADIAPMTDLVFTIKALLVDTALGPVINQASADGKTSDVMITPVANPILSLTKTVSKPTYLVDEDVVYTVTLINAGDAWAHDVQLEDDLNAITTELAGGEMGTPFVDASLVVSHTSKPELIVLGTEPNKLSARLDIAPHSQVVFTLTAKMKSSALGEVVNTVTADEETAGVSILPEDADLIFTKSVDKENYLPGDLLTYTLVIENRGLGWANDVLIQDAIAGINTDLAGGLNGQAFVPGSLEVTHDSTDELVQMALDGGVLVAHADIAANSSLTFVIKAQLKDTALGEVLNKASANDLNDEALSIPSKATVTLVKTVDSPVYQDGGKVTYHLTLTNQTDAFAHQVNLKDMIKEIKVLTIDGVEERAFKSWEYSYQSGDSNTSVVSQSRKRSDSANNTNIEVMIDLAPKDTLVFTVDAVVRDDAVGEISNTADIKFDGAHQESNVVINPDVAVLESEKVSVETEYVPGETLNFTLTMKNTSNNYIFDTLVSDDMSAIQVEYADSTLGAAFVPGSLSFTPSEIGKGSSAKPTSNSEYEVDIAPGSEIIFNVSGIVNENAVGDIQNIAQVDGEEVESNLVPTAVANVVGELFTRAQYYVPGEPVEYHLVLKNEGQGVAKDVYLLTQFAKSTGTWINQEQGLAFDSWTISAATSGNNTTSGEFTDNEDIATKLNIAPGGSVDFTITTTVDLDMLTNIDVYGFFLGSTYHKSLKVNQSIDGIGGADKLSYLDLPPVGAKMQVEKTVEKTNYIDSDTQVIYHLSAVNIGEGNAPLVNLFDDIAGLNSPKGIDVFTDWSIEGTEYEGSSVVDQFTLKGDQLNKHNLNIQRNFKSKGRSRIELVISATIAKHLDDDVTNTFVVTEQNGTVTQDDATTHIKKIPDNQGELKITKQASKNTAQVGEVIEYEIIIDNDNESYFKDVAVFDKLPAGFRYQLDTTEMTLSGIDGKFDTQDDVVLTKQPTLSGQLRFANVDFEPFEKLRIRYLLKVSVGVTFGKYINTAQAKIKGVNVSDIATATVEIQGDKLFDTASIIGKVFEDINGDGYQADAGAFDIKVMADLPRDAYVADSTKLKLTDKFEPVDDLDDASAKILAPIQSGIEIDKLMGQSRNRTLDESHLAVIRFQTRTPDSFPLTLTTGEGTRIEFSSEGQVTRSLNGDVKTGLSAEVINVTRNLYRIKAVEPRYLWEIVIDNIGVYEDGIPGARLITTEGIKIETDEFGRYHVPDQWVTDKKGRNFLVKLDSDSLPTGMKVISENPKVKRISPYGLAKFNFSVQAASVKTTDNSASKASATKSQDTE</sequence>
<feature type="domain" description="DUF11" evidence="1">
    <location>
        <begin position="2145"/>
        <end position="2264"/>
    </location>
</feature>
<feature type="domain" description="DUF11" evidence="1">
    <location>
        <begin position="2411"/>
        <end position="2529"/>
    </location>
</feature>
<feature type="domain" description="DUF11" evidence="1">
    <location>
        <begin position="3243"/>
        <end position="3294"/>
    </location>
</feature>
<dbReference type="PANTHER" id="PTHR34819">
    <property type="entry name" value="LARGE CYSTEINE-RICH PERIPLASMIC PROTEIN OMCB"/>
    <property type="match status" value="1"/>
</dbReference>
<dbReference type="STRING" id="637905.SVI_1726"/>
<reference evidence="3" key="1">
    <citation type="journal article" date="2010" name="Mol. Biosyst.">
        <title>Complete genome sequence and comparative analysis of Shewanella violacea, a psychrophilic and piezophilic bacterium from deep sea floor sediments.</title>
        <authorList>
            <person name="Aono E."/>
            <person name="Baba T."/>
            <person name="Ara T."/>
            <person name="Nishi T."/>
            <person name="Nakamichi T."/>
            <person name="Inamoto E."/>
            <person name="Toyonaga H."/>
            <person name="Hasegawa M."/>
            <person name="Takai Y."/>
            <person name="Okumura Y."/>
            <person name="Baba M."/>
            <person name="Tomita M."/>
            <person name="Kato C."/>
            <person name="Oshima T."/>
            <person name="Nakasone K."/>
            <person name="Mori H."/>
        </authorList>
    </citation>
    <scope>NUCLEOTIDE SEQUENCE [LARGE SCALE GENOMIC DNA]</scope>
    <source>
        <strain evidence="3">JCM 10179 / CIP 106290 / LMG 19151 / DSS12</strain>
    </source>
</reference>
<dbReference type="HOGENOM" id="CLU_224775_0_0_6"/>
<proteinExistence type="predicted"/>
<dbReference type="InterPro" id="IPR001434">
    <property type="entry name" value="OmcB-like_DUF11"/>
</dbReference>
<evidence type="ECO:0000259" key="1">
    <source>
        <dbReference type="Pfam" id="PF01345"/>
    </source>
</evidence>
<gene>
    <name evidence="2" type="ordered locus">SVI_1726</name>
</gene>